<dbReference type="SUPFAM" id="SSF51905">
    <property type="entry name" value="FAD/NAD(P)-binding domain"/>
    <property type="match status" value="1"/>
</dbReference>
<dbReference type="InterPro" id="IPR036188">
    <property type="entry name" value="FAD/NAD-bd_sf"/>
</dbReference>
<evidence type="ECO:0000256" key="7">
    <source>
        <dbReference type="SAM" id="MobiDB-lite"/>
    </source>
</evidence>
<dbReference type="InterPro" id="IPR050151">
    <property type="entry name" value="Class-I_Pyr_Nuc-Dis_Oxidored"/>
</dbReference>
<dbReference type="PANTHER" id="PTHR22912">
    <property type="entry name" value="DISULFIDE OXIDOREDUCTASE"/>
    <property type="match status" value="1"/>
</dbReference>
<dbReference type="GO" id="GO:0050660">
    <property type="term" value="F:flavin adenine dinucleotide binding"/>
    <property type="evidence" value="ECO:0007669"/>
    <property type="project" value="TreeGrafter"/>
</dbReference>
<evidence type="ECO:0000256" key="3">
    <source>
        <dbReference type="ARBA" id="ARBA00022827"/>
    </source>
</evidence>
<feature type="binding site" evidence="5">
    <location>
        <position position="347"/>
    </location>
    <ligand>
        <name>FAD</name>
        <dbReference type="ChEBI" id="CHEBI:57692"/>
    </ligand>
</feature>
<dbReference type="GO" id="GO:0006103">
    <property type="term" value="P:2-oxoglutarate metabolic process"/>
    <property type="evidence" value="ECO:0007669"/>
    <property type="project" value="TreeGrafter"/>
</dbReference>
<name>A0A917SVS2_9ACTN</name>
<dbReference type="InterPro" id="IPR001100">
    <property type="entry name" value="Pyr_nuc-diS_OxRdtase"/>
</dbReference>
<dbReference type="Gene3D" id="3.50.50.60">
    <property type="entry name" value="FAD/NAD(P)-binding domain"/>
    <property type="match status" value="2"/>
</dbReference>
<dbReference type="PRINTS" id="PR00368">
    <property type="entry name" value="FADPNR"/>
</dbReference>
<dbReference type="InterPro" id="IPR004099">
    <property type="entry name" value="Pyr_nucl-diS_OxRdtase_dimer"/>
</dbReference>
<dbReference type="Proteomes" id="UP000655208">
    <property type="component" value="Unassembled WGS sequence"/>
</dbReference>
<feature type="binding site" evidence="5">
    <location>
        <position position="301"/>
    </location>
    <ligand>
        <name>NAD(+)</name>
        <dbReference type="ChEBI" id="CHEBI:57540"/>
    </ligand>
</feature>
<proteinExistence type="inferred from homology"/>
<feature type="domain" description="Pyridine nucleotide-disulphide oxidoreductase dimerisation" evidence="8">
    <location>
        <begin position="392"/>
        <end position="498"/>
    </location>
</feature>
<dbReference type="EMBL" id="BMNA01000003">
    <property type="protein sequence ID" value="GGM00248.1"/>
    <property type="molecule type" value="Genomic_DNA"/>
</dbReference>
<dbReference type="Gene3D" id="3.30.390.30">
    <property type="match status" value="1"/>
</dbReference>
<feature type="compositionally biased region" description="Low complexity" evidence="7">
    <location>
        <begin position="1"/>
        <end position="13"/>
    </location>
</feature>
<feature type="disulfide bond" description="Redox-active" evidence="6">
    <location>
        <begin position="64"/>
        <end position="69"/>
    </location>
</feature>
<keyword evidence="11" id="KW-1185">Reference proteome</keyword>
<gene>
    <name evidence="10" type="ORF">GCM10011594_20430</name>
</gene>
<dbReference type="InterPro" id="IPR023753">
    <property type="entry name" value="FAD/NAD-binding_dom"/>
</dbReference>
<dbReference type="PIRSF" id="PIRSF000350">
    <property type="entry name" value="Mercury_reductase_MerA"/>
    <property type="match status" value="1"/>
</dbReference>
<dbReference type="Pfam" id="PF02852">
    <property type="entry name" value="Pyr_redox_dim"/>
    <property type="match status" value="1"/>
</dbReference>
<evidence type="ECO:0000256" key="5">
    <source>
        <dbReference type="PIRSR" id="PIRSR000350-3"/>
    </source>
</evidence>
<feature type="region of interest" description="Disordered" evidence="7">
    <location>
        <begin position="1"/>
        <end position="23"/>
    </location>
</feature>
<keyword evidence="5" id="KW-0547">Nucleotide-binding</keyword>
<dbReference type="SUPFAM" id="SSF55424">
    <property type="entry name" value="FAD/NAD-linked reductases, dimerisation (C-terminal) domain"/>
    <property type="match status" value="1"/>
</dbReference>
<reference evidence="10" key="1">
    <citation type="journal article" date="2014" name="Int. J. Syst. Evol. Microbiol.">
        <title>Complete genome sequence of Corynebacterium casei LMG S-19264T (=DSM 44701T), isolated from a smear-ripened cheese.</title>
        <authorList>
            <consortium name="US DOE Joint Genome Institute (JGI-PGF)"/>
            <person name="Walter F."/>
            <person name="Albersmeier A."/>
            <person name="Kalinowski J."/>
            <person name="Ruckert C."/>
        </authorList>
    </citation>
    <scope>NUCLEOTIDE SEQUENCE</scope>
    <source>
        <strain evidence="10">CGMCC 4.7308</strain>
    </source>
</reference>
<feature type="binding site" evidence="5">
    <location>
        <begin position="204"/>
        <end position="211"/>
    </location>
    <ligand>
        <name>NAD(+)</name>
        <dbReference type="ChEBI" id="CHEBI:57540"/>
    </ligand>
</feature>
<accession>A0A917SVS2</accession>
<keyword evidence="2" id="KW-0285">Flavoprotein</keyword>
<evidence type="ECO:0000259" key="9">
    <source>
        <dbReference type="Pfam" id="PF07992"/>
    </source>
</evidence>
<dbReference type="PRINTS" id="PR00411">
    <property type="entry name" value="PNDRDTASEI"/>
</dbReference>
<keyword evidence="4 5" id="KW-0520">NAD</keyword>
<dbReference type="Pfam" id="PF07992">
    <property type="entry name" value="Pyr_redox_2"/>
    <property type="match status" value="1"/>
</dbReference>
<sequence>MTAASASASAPAPDGTAQSGAPADTWDVVVVGGGPPGENAAQYAIQGSDRTAVIVEAELVGGECSYWACMPSKALLRPWNVLDDARHMPGVKSLVGDRGLDVAAVLERRDTIVNHHDDGSQVQWANGAGIDVVRGRGRLAGERTVEVTAADGSVRTLHARHAVVLATGTTAAVPPVPGLREALPWTSRDVTNQHEVPARVAVVGGGVVACEATTWLQALGSQVTLIGNAPGLLPRNEPFAGDLVRQRMEELGVTVHLSASVDRVERADARDTGEGHVHGGPVTVHFGDGSVTVDEILVATGRVPASRDIGLDTVGLTDATDRRGYLPVDDHLTVTGAQGDWLYVVGDLNGRALLTHMGKYQARIAGAVIAARAEGRSLDGPWYRDTADHDQVPQVTFTDPEVASVGLSEQDARDKGVDVEAVEYDLASVAGTYLLREDYRGRAKLVIDRAADVLVGATFVGPDVAELLHSATVAVVGRVPLPTLWHAVPSYPTASEIWLRLLESRYSPS</sequence>
<dbReference type="PANTHER" id="PTHR22912:SF151">
    <property type="entry name" value="DIHYDROLIPOYL DEHYDROGENASE, MITOCHONDRIAL"/>
    <property type="match status" value="1"/>
</dbReference>
<reference evidence="10" key="2">
    <citation type="submission" date="2020-09" db="EMBL/GenBank/DDBJ databases">
        <authorList>
            <person name="Sun Q."/>
            <person name="Zhou Y."/>
        </authorList>
    </citation>
    <scope>NUCLEOTIDE SEQUENCE</scope>
    <source>
        <strain evidence="10">CGMCC 4.7308</strain>
    </source>
</reference>
<feature type="binding site" evidence="5">
    <location>
        <position position="137"/>
    </location>
    <ligand>
        <name>FAD</name>
        <dbReference type="ChEBI" id="CHEBI:57692"/>
    </ligand>
</feature>
<organism evidence="10 11">
    <name type="scientific">Nakamurella endophytica</name>
    <dbReference type="NCBI Taxonomy" id="1748367"/>
    <lineage>
        <taxon>Bacteria</taxon>
        <taxon>Bacillati</taxon>
        <taxon>Actinomycetota</taxon>
        <taxon>Actinomycetes</taxon>
        <taxon>Nakamurellales</taxon>
        <taxon>Nakamurellaceae</taxon>
        <taxon>Nakamurella</taxon>
    </lineage>
</organism>
<evidence type="ECO:0000256" key="4">
    <source>
        <dbReference type="ARBA" id="ARBA00023027"/>
    </source>
</evidence>
<dbReference type="InterPro" id="IPR016156">
    <property type="entry name" value="FAD/NAD-linked_Rdtase_dimer_sf"/>
</dbReference>
<dbReference type="GO" id="GO:0004148">
    <property type="term" value="F:dihydrolipoyl dehydrogenase (NADH) activity"/>
    <property type="evidence" value="ECO:0007669"/>
    <property type="project" value="TreeGrafter"/>
</dbReference>
<feature type="domain" description="FAD/NAD(P)-binding" evidence="9">
    <location>
        <begin position="27"/>
        <end position="356"/>
    </location>
</feature>
<evidence type="ECO:0000259" key="8">
    <source>
        <dbReference type="Pfam" id="PF02852"/>
    </source>
</evidence>
<comment type="similarity">
    <text evidence="1">Belongs to the class-I pyridine nucleotide-disulfide oxidoreductase family.</text>
</comment>
<comment type="caution">
    <text evidence="10">The sequence shown here is derived from an EMBL/GenBank/DDBJ whole genome shotgun (WGS) entry which is preliminary data.</text>
</comment>
<keyword evidence="3 5" id="KW-0274">FAD</keyword>
<dbReference type="AlphaFoldDB" id="A0A917SVS2"/>
<evidence type="ECO:0000313" key="11">
    <source>
        <dbReference type="Proteomes" id="UP000655208"/>
    </source>
</evidence>
<protein>
    <submittedName>
        <fullName evidence="10">Oxidoreductase</fullName>
    </submittedName>
</protein>
<dbReference type="RefSeq" id="WP_188941375.1">
    <property type="nucleotide sequence ID" value="NZ_BMNA01000003.1"/>
</dbReference>
<evidence type="ECO:0000256" key="2">
    <source>
        <dbReference type="ARBA" id="ARBA00022630"/>
    </source>
</evidence>
<evidence type="ECO:0000256" key="6">
    <source>
        <dbReference type="PIRSR" id="PIRSR000350-4"/>
    </source>
</evidence>
<evidence type="ECO:0000313" key="10">
    <source>
        <dbReference type="EMBL" id="GGM00248.1"/>
    </source>
</evidence>
<comment type="cofactor">
    <cofactor evidence="5">
        <name>FAD</name>
        <dbReference type="ChEBI" id="CHEBI:57692"/>
    </cofactor>
    <text evidence="5">Binds 1 FAD per subunit.</text>
</comment>
<evidence type="ECO:0000256" key="1">
    <source>
        <dbReference type="ARBA" id="ARBA00007532"/>
    </source>
</evidence>
<feature type="binding site" evidence="5">
    <location>
        <position position="73"/>
    </location>
    <ligand>
        <name>FAD</name>
        <dbReference type="ChEBI" id="CHEBI:57692"/>
    </ligand>
</feature>